<evidence type="ECO:0000313" key="1">
    <source>
        <dbReference type="EMBL" id="TWU54953.1"/>
    </source>
</evidence>
<dbReference type="Proteomes" id="UP000318288">
    <property type="component" value="Unassembled WGS sequence"/>
</dbReference>
<gene>
    <name evidence="1" type="ORF">Poly51_37020</name>
</gene>
<proteinExistence type="predicted"/>
<keyword evidence="2" id="KW-1185">Reference proteome</keyword>
<dbReference type="RefSeq" id="WP_146459093.1">
    <property type="nucleotide sequence ID" value="NZ_SJPW01000004.1"/>
</dbReference>
<dbReference type="EMBL" id="SJPW01000004">
    <property type="protein sequence ID" value="TWU54953.1"/>
    <property type="molecule type" value="Genomic_DNA"/>
</dbReference>
<evidence type="ECO:0000313" key="2">
    <source>
        <dbReference type="Proteomes" id="UP000318288"/>
    </source>
</evidence>
<reference evidence="1 2" key="1">
    <citation type="submission" date="2019-02" db="EMBL/GenBank/DDBJ databases">
        <title>Deep-cultivation of Planctomycetes and their phenomic and genomic characterization uncovers novel biology.</title>
        <authorList>
            <person name="Wiegand S."/>
            <person name="Jogler M."/>
            <person name="Boedeker C."/>
            <person name="Pinto D."/>
            <person name="Vollmers J."/>
            <person name="Rivas-Marin E."/>
            <person name="Kohn T."/>
            <person name="Peeters S.H."/>
            <person name="Heuer A."/>
            <person name="Rast P."/>
            <person name="Oberbeckmann S."/>
            <person name="Bunk B."/>
            <person name="Jeske O."/>
            <person name="Meyerdierks A."/>
            <person name="Storesund J.E."/>
            <person name="Kallscheuer N."/>
            <person name="Luecker S."/>
            <person name="Lage O.M."/>
            <person name="Pohl T."/>
            <person name="Merkel B.J."/>
            <person name="Hornburger P."/>
            <person name="Mueller R.-W."/>
            <person name="Bruemmer F."/>
            <person name="Labrenz M."/>
            <person name="Spormann A.M."/>
            <person name="Op Den Camp H."/>
            <person name="Overmann J."/>
            <person name="Amann R."/>
            <person name="Jetten M.S.M."/>
            <person name="Mascher T."/>
            <person name="Medema M.H."/>
            <person name="Devos D.P."/>
            <person name="Kaster A.-K."/>
            <person name="Ovreas L."/>
            <person name="Rohde M."/>
            <person name="Galperin M.Y."/>
            <person name="Jogler C."/>
        </authorList>
    </citation>
    <scope>NUCLEOTIDE SEQUENCE [LARGE SCALE GENOMIC DNA]</scope>
    <source>
        <strain evidence="1 2">Poly51</strain>
    </source>
</reference>
<name>A0A5C6EZ66_9BACT</name>
<organism evidence="1 2">
    <name type="scientific">Rubripirellula tenax</name>
    <dbReference type="NCBI Taxonomy" id="2528015"/>
    <lineage>
        <taxon>Bacteria</taxon>
        <taxon>Pseudomonadati</taxon>
        <taxon>Planctomycetota</taxon>
        <taxon>Planctomycetia</taxon>
        <taxon>Pirellulales</taxon>
        <taxon>Pirellulaceae</taxon>
        <taxon>Rubripirellula</taxon>
    </lineage>
</organism>
<sequence length="71" mass="8148">MANPKNRQRVEDAYTAAHIRALTLLEDMHQTIEDMPAPDDEHSINWEHVGSLQYVCEKLKELKDFVTPAGE</sequence>
<dbReference type="OrthoDB" id="282980at2"/>
<protein>
    <submittedName>
        <fullName evidence="1">Uncharacterized protein</fullName>
    </submittedName>
</protein>
<comment type="caution">
    <text evidence="1">The sequence shown here is derived from an EMBL/GenBank/DDBJ whole genome shotgun (WGS) entry which is preliminary data.</text>
</comment>
<dbReference type="AlphaFoldDB" id="A0A5C6EZ66"/>
<accession>A0A5C6EZ66</accession>